<comment type="caution">
    <text evidence="7">The sequence shown here is derived from an EMBL/GenBank/DDBJ whole genome shotgun (WGS) entry which is preliminary data.</text>
</comment>
<dbReference type="PANTHER" id="PTHR34220">
    <property type="entry name" value="SENSOR HISTIDINE KINASE YPDA"/>
    <property type="match status" value="1"/>
</dbReference>
<dbReference type="Gene3D" id="6.10.340.10">
    <property type="match status" value="1"/>
</dbReference>
<keyword evidence="2" id="KW-0597">Phosphoprotein</keyword>
<gene>
    <name evidence="7" type="primary">yesM_7</name>
    <name evidence="7" type="ORF">CE91St55_14520</name>
</gene>
<dbReference type="PANTHER" id="PTHR34220:SF7">
    <property type="entry name" value="SENSOR HISTIDINE KINASE YPDA"/>
    <property type="match status" value="1"/>
</dbReference>
<name>A0AA37N6H7_9FIRM</name>
<dbReference type="InterPro" id="IPR003660">
    <property type="entry name" value="HAMP_dom"/>
</dbReference>
<proteinExistence type="predicted"/>
<evidence type="ECO:0000313" key="7">
    <source>
        <dbReference type="EMBL" id="GKG99470.1"/>
    </source>
</evidence>
<evidence type="ECO:0000256" key="4">
    <source>
        <dbReference type="ARBA" id="ARBA00022777"/>
    </source>
</evidence>
<keyword evidence="5" id="KW-1133">Transmembrane helix</keyword>
<dbReference type="Pfam" id="PF02518">
    <property type="entry name" value="HATPase_c"/>
    <property type="match status" value="1"/>
</dbReference>
<sequence>MKNIFYKLSVRNKLMVVLLPLVSLFIIITGTVCYFLSSAQLKINSEKLLEDAVHQASVRLEERFKIAYSAAISLTNSESLKYFTFVYDGETMDKEFLINNQELKQQITRICVDYPDVMDSVVFKTKHDYSLSYSSYASPYVITESFGEMLKKVRIEQRGELFRYAWRSLHEEDLLPTSRKRNVISLYCVAGNENSDAGMLLVINMLPESVAGILRDITTSRGSVSGILAEDSVLYDGAEKKEVLREEDREKLLHAELEGSYISQDLNGEKILISYERLQLNGWVIFSAVPLKSLMAGNEFIGVMIAVCVVIMLLVSSVPIIVFSRYMSDDIKRIACQLEQYEAGDKTIIFETKDEKEIGELVDGLNAFVATINCQISTIEDISEKKRKAELLLLQSQINPHFLYNTLISIQALINAKDYDRVSKMYESVVRFYVLSLSKGMERVKISGELDLIRHYLTILQMRYDNSFEWCMNVDDEILNCEIPKLTLQPIVENAIDHGLRRQSKKGILDISGCRFEDKVILTVWDNGGGISENKLAELNQYIKMDAPGDKEVEHFGLWNCNQRIELYYGKEYGIELESVESIYTSTLITLPYTGENGGEWNDETFDC</sequence>
<keyword evidence="5" id="KW-0472">Membrane</keyword>
<keyword evidence="5" id="KW-0812">Transmembrane</keyword>
<dbReference type="EMBL" id="BQNJ01000001">
    <property type="protein sequence ID" value="GKG99470.1"/>
    <property type="molecule type" value="Genomic_DNA"/>
</dbReference>
<dbReference type="PROSITE" id="PS50885">
    <property type="entry name" value="HAMP"/>
    <property type="match status" value="1"/>
</dbReference>
<organism evidence="7 8">
    <name type="scientific">Hungatella hathewayi</name>
    <dbReference type="NCBI Taxonomy" id="154046"/>
    <lineage>
        <taxon>Bacteria</taxon>
        <taxon>Bacillati</taxon>
        <taxon>Bacillota</taxon>
        <taxon>Clostridia</taxon>
        <taxon>Lachnospirales</taxon>
        <taxon>Lachnospiraceae</taxon>
        <taxon>Hungatella</taxon>
    </lineage>
</organism>
<evidence type="ECO:0000259" key="6">
    <source>
        <dbReference type="PROSITE" id="PS50885"/>
    </source>
</evidence>
<dbReference type="InterPro" id="IPR050640">
    <property type="entry name" value="Bact_2-comp_sensor_kinase"/>
</dbReference>
<dbReference type="CDD" id="cd18774">
    <property type="entry name" value="PDC2_HK_sensor"/>
    <property type="match status" value="1"/>
</dbReference>
<reference evidence="7" key="1">
    <citation type="submission" date="2022-01" db="EMBL/GenBank/DDBJ databases">
        <title>Novel bile acid biosynthetic pathways are enriched in the microbiome of centenarians.</title>
        <authorList>
            <person name="Sato Y."/>
            <person name="Atarashi K."/>
            <person name="Plichta R.D."/>
            <person name="Arai Y."/>
            <person name="Sasajima S."/>
            <person name="Kearney M.S."/>
            <person name="Suda W."/>
            <person name="Takeshita K."/>
            <person name="Sasaki T."/>
            <person name="Okamoto S."/>
            <person name="Skelly N.A."/>
            <person name="Okamura Y."/>
            <person name="Vlamakis H."/>
            <person name="Li Y."/>
            <person name="Tanoue T."/>
            <person name="Takei H."/>
            <person name="Nittono H."/>
            <person name="Narushima S."/>
            <person name="Irie J."/>
            <person name="Itoh H."/>
            <person name="Moriya K."/>
            <person name="Sugiura Y."/>
            <person name="Suematsu M."/>
            <person name="Moritoki N."/>
            <person name="Shibata S."/>
            <person name="Littman R.D."/>
            <person name="Fischbach A.M."/>
            <person name="Uwamino Y."/>
            <person name="Inoue T."/>
            <person name="Honda A."/>
            <person name="Hattori M."/>
            <person name="Murai T."/>
            <person name="Xavier J.R."/>
            <person name="Hirose N."/>
            <person name="Honda K."/>
        </authorList>
    </citation>
    <scope>NUCLEOTIDE SEQUENCE</scope>
    <source>
        <strain evidence="7">CE91-St55</strain>
    </source>
</reference>
<evidence type="ECO:0000313" key="8">
    <source>
        <dbReference type="Proteomes" id="UP001055091"/>
    </source>
</evidence>
<evidence type="ECO:0000256" key="1">
    <source>
        <dbReference type="ARBA" id="ARBA00004370"/>
    </source>
</evidence>
<dbReference type="AlphaFoldDB" id="A0AA37N6H7"/>
<dbReference type="InterPro" id="IPR003594">
    <property type="entry name" value="HATPase_dom"/>
</dbReference>
<dbReference type="Proteomes" id="UP001055091">
    <property type="component" value="Unassembled WGS sequence"/>
</dbReference>
<feature type="transmembrane region" description="Helical" evidence="5">
    <location>
        <begin position="12"/>
        <end position="37"/>
    </location>
</feature>
<feature type="domain" description="HAMP" evidence="6">
    <location>
        <begin position="325"/>
        <end position="377"/>
    </location>
</feature>
<keyword evidence="3" id="KW-0808">Transferase</keyword>
<comment type="subcellular location">
    <subcellularLocation>
        <location evidence="1">Membrane</location>
    </subcellularLocation>
</comment>
<dbReference type="Pfam" id="PF06580">
    <property type="entry name" value="His_kinase"/>
    <property type="match status" value="1"/>
</dbReference>
<dbReference type="GO" id="GO:0000155">
    <property type="term" value="F:phosphorelay sensor kinase activity"/>
    <property type="evidence" value="ECO:0007669"/>
    <property type="project" value="InterPro"/>
</dbReference>
<dbReference type="SUPFAM" id="SSF55874">
    <property type="entry name" value="ATPase domain of HSP90 chaperone/DNA topoisomerase II/histidine kinase"/>
    <property type="match status" value="1"/>
</dbReference>
<keyword evidence="4 7" id="KW-0418">Kinase</keyword>
<dbReference type="InterPro" id="IPR010559">
    <property type="entry name" value="Sig_transdc_His_kin_internal"/>
</dbReference>
<dbReference type="GO" id="GO:0016020">
    <property type="term" value="C:membrane"/>
    <property type="evidence" value="ECO:0007669"/>
    <property type="project" value="UniProtKB-SubCell"/>
</dbReference>
<dbReference type="GeneID" id="93147968"/>
<dbReference type="InterPro" id="IPR036890">
    <property type="entry name" value="HATPase_C_sf"/>
</dbReference>
<dbReference type="RefSeq" id="WP_006775239.1">
    <property type="nucleotide sequence ID" value="NZ_BQNJ01000001.1"/>
</dbReference>
<accession>A0AA37N6H7</accession>
<evidence type="ECO:0000256" key="2">
    <source>
        <dbReference type="ARBA" id="ARBA00022553"/>
    </source>
</evidence>
<dbReference type="Gene3D" id="3.30.565.10">
    <property type="entry name" value="Histidine kinase-like ATPase, C-terminal domain"/>
    <property type="match status" value="1"/>
</dbReference>
<evidence type="ECO:0000256" key="5">
    <source>
        <dbReference type="SAM" id="Phobius"/>
    </source>
</evidence>
<evidence type="ECO:0000256" key="3">
    <source>
        <dbReference type="ARBA" id="ARBA00022679"/>
    </source>
</evidence>
<feature type="transmembrane region" description="Helical" evidence="5">
    <location>
        <begin position="300"/>
        <end position="323"/>
    </location>
</feature>
<protein>
    <submittedName>
        <fullName evidence="7">Sensor histidine kinase YesM</fullName>
    </submittedName>
</protein>